<keyword evidence="4" id="KW-0479">Metal-binding</keyword>
<dbReference type="GO" id="GO:0006281">
    <property type="term" value="P:DNA repair"/>
    <property type="evidence" value="ECO:0007669"/>
    <property type="project" value="UniProtKB-KW"/>
</dbReference>
<accession>A0A918TJM3</accession>
<dbReference type="InterPro" id="IPR005135">
    <property type="entry name" value="Endo/exonuclease/phosphatase"/>
</dbReference>
<comment type="cofactor">
    <cofactor evidence="2">
        <name>Mg(2+)</name>
        <dbReference type="ChEBI" id="CHEBI:18420"/>
    </cofactor>
</comment>
<evidence type="ECO:0000256" key="9">
    <source>
        <dbReference type="SAM" id="Phobius"/>
    </source>
</evidence>
<keyword evidence="9" id="KW-0812">Transmembrane</keyword>
<evidence type="ECO:0000313" key="11">
    <source>
        <dbReference type="EMBL" id="GHC49026.1"/>
    </source>
</evidence>
<protein>
    <recommendedName>
        <fullName evidence="10">Endonuclease/exonuclease/phosphatase domain-containing protein</fullName>
    </recommendedName>
</protein>
<dbReference type="RefSeq" id="WP_189568738.1">
    <property type="nucleotide sequence ID" value="NZ_BMXI01000004.1"/>
</dbReference>
<evidence type="ECO:0000256" key="7">
    <source>
        <dbReference type="ARBA" id="ARBA00022842"/>
    </source>
</evidence>
<keyword evidence="9" id="KW-0472">Membrane</keyword>
<feature type="transmembrane region" description="Helical" evidence="9">
    <location>
        <begin position="12"/>
        <end position="31"/>
    </location>
</feature>
<feature type="transmembrane region" description="Helical" evidence="9">
    <location>
        <begin position="63"/>
        <end position="81"/>
    </location>
</feature>
<organism evidence="11 12">
    <name type="scientific">Roseibacillus persicicus</name>
    <dbReference type="NCBI Taxonomy" id="454148"/>
    <lineage>
        <taxon>Bacteria</taxon>
        <taxon>Pseudomonadati</taxon>
        <taxon>Verrucomicrobiota</taxon>
        <taxon>Verrucomicrobiia</taxon>
        <taxon>Verrucomicrobiales</taxon>
        <taxon>Verrucomicrobiaceae</taxon>
        <taxon>Roseibacillus</taxon>
    </lineage>
</organism>
<dbReference type="PANTHER" id="PTHR15822">
    <property type="entry name" value="TRAF AND TNF RECEPTOR-ASSOCIATED PROTEIN"/>
    <property type="match status" value="1"/>
</dbReference>
<keyword evidence="7" id="KW-0460">Magnesium</keyword>
<keyword evidence="3" id="KW-0540">Nuclease</keyword>
<evidence type="ECO:0000256" key="3">
    <source>
        <dbReference type="ARBA" id="ARBA00022722"/>
    </source>
</evidence>
<comment type="cofactor">
    <cofactor evidence="1">
        <name>Mn(2+)</name>
        <dbReference type="ChEBI" id="CHEBI:29035"/>
    </cofactor>
</comment>
<keyword evidence="9" id="KW-1133">Transmembrane helix</keyword>
<evidence type="ECO:0000259" key="10">
    <source>
        <dbReference type="Pfam" id="PF03372"/>
    </source>
</evidence>
<comment type="caution">
    <text evidence="11">The sequence shown here is derived from an EMBL/GenBank/DDBJ whole genome shotgun (WGS) entry which is preliminary data.</text>
</comment>
<reference evidence="11" key="1">
    <citation type="journal article" date="2014" name="Int. J. Syst. Evol. Microbiol.">
        <title>Complete genome sequence of Corynebacterium casei LMG S-19264T (=DSM 44701T), isolated from a smear-ripened cheese.</title>
        <authorList>
            <consortium name="US DOE Joint Genome Institute (JGI-PGF)"/>
            <person name="Walter F."/>
            <person name="Albersmeier A."/>
            <person name="Kalinowski J."/>
            <person name="Ruckert C."/>
        </authorList>
    </citation>
    <scope>NUCLEOTIDE SEQUENCE</scope>
    <source>
        <strain evidence="11">KCTC 12988</strain>
    </source>
</reference>
<dbReference type="GO" id="GO:0046872">
    <property type="term" value="F:metal ion binding"/>
    <property type="evidence" value="ECO:0007669"/>
    <property type="project" value="UniProtKB-KW"/>
</dbReference>
<dbReference type="GO" id="GO:0004518">
    <property type="term" value="F:nuclease activity"/>
    <property type="evidence" value="ECO:0007669"/>
    <property type="project" value="UniProtKB-KW"/>
</dbReference>
<proteinExistence type="predicted"/>
<dbReference type="InterPro" id="IPR036691">
    <property type="entry name" value="Endo/exonu/phosph_ase_sf"/>
</dbReference>
<keyword evidence="12" id="KW-1185">Reference proteome</keyword>
<dbReference type="Proteomes" id="UP000644507">
    <property type="component" value="Unassembled WGS sequence"/>
</dbReference>
<evidence type="ECO:0000256" key="6">
    <source>
        <dbReference type="ARBA" id="ARBA00022801"/>
    </source>
</evidence>
<evidence type="ECO:0000256" key="8">
    <source>
        <dbReference type="ARBA" id="ARBA00023204"/>
    </source>
</evidence>
<sequence>MTTFLRFVLRSAVLLAILLSLALFAGHWHWLPELLTHFRLPTAVGFAVLTALLFVAKLPKSGAIVAVLLVIQCIPLSLHYLPFTKDNRPTTGPELKLMTFNVLTSNNRYADVEALIRQHDPDFLLLQETSSEWIQALSSLRAEYPYQIEHPRSDNFGILLYSKYPFTSSEVDTSKEFATPLVLASVQFQGKSLNLINTHTLPPMSAGTSRSNQATLEKIAEEARNRDAPLIVAGDFNCSAYAPSFRKVGPELRDSSRGRGYAATHRRYHPLLGIPIDQVLYTDELVCTSRQIGPRTGSDHSPIITTFRFAAE</sequence>
<evidence type="ECO:0000256" key="2">
    <source>
        <dbReference type="ARBA" id="ARBA00001946"/>
    </source>
</evidence>
<keyword evidence="5" id="KW-0227">DNA damage</keyword>
<dbReference type="Pfam" id="PF03372">
    <property type="entry name" value="Exo_endo_phos"/>
    <property type="match status" value="1"/>
</dbReference>
<dbReference type="GO" id="GO:0016787">
    <property type="term" value="F:hydrolase activity"/>
    <property type="evidence" value="ECO:0007669"/>
    <property type="project" value="UniProtKB-KW"/>
</dbReference>
<dbReference type="Gene3D" id="3.60.10.10">
    <property type="entry name" value="Endonuclease/exonuclease/phosphatase"/>
    <property type="match status" value="1"/>
</dbReference>
<dbReference type="InterPro" id="IPR051547">
    <property type="entry name" value="TDP2-like"/>
</dbReference>
<evidence type="ECO:0000256" key="1">
    <source>
        <dbReference type="ARBA" id="ARBA00001936"/>
    </source>
</evidence>
<evidence type="ECO:0000256" key="4">
    <source>
        <dbReference type="ARBA" id="ARBA00022723"/>
    </source>
</evidence>
<keyword evidence="8" id="KW-0234">DNA repair</keyword>
<keyword evidence="6" id="KW-0378">Hydrolase</keyword>
<feature type="transmembrane region" description="Helical" evidence="9">
    <location>
        <begin position="37"/>
        <end position="56"/>
    </location>
</feature>
<gene>
    <name evidence="11" type="ORF">GCM10007100_13740</name>
</gene>
<evidence type="ECO:0000256" key="5">
    <source>
        <dbReference type="ARBA" id="ARBA00022763"/>
    </source>
</evidence>
<dbReference type="SUPFAM" id="SSF56219">
    <property type="entry name" value="DNase I-like"/>
    <property type="match status" value="1"/>
</dbReference>
<dbReference type="AlphaFoldDB" id="A0A918TJM3"/>
<evidence type="ECO:0000313" key="12">
    <source>
        <dbReference type="Proteomes" id="UP000644507"/>
    </source>
</evidence>
<reference evidence="11" key="2">
    <citation type="submission" date="2020-09" db="EMBL/GenBank/DDBJ databases">
        <authorList>
            <person name="Sun Q."/>
            <person name="Kim S."/>
        </authorList>
    </citation>
    <scope>NUCLEOTIDE SEQUENCE</scope>
    <source>
        <strain evidence="11">KCTC 12988</strain>
    </source>
</reference>
<dbReference type="PANTHER" id="PTHR15822:SF4">
    <property type="entry name" value="TYROSYL-DNA PHOSPHODIESTERASE 2"/>
    <property type="match status" value="1"/>
</dbReference>
<dbReference type="EMBL" id="BMXI01000004">
    <property type="protein sequence ID" value="GHC49026.1"/>
    <property type="molecule type" value="Genomic_DNA"/>
</dbReference>
<feature type="domain" description="Endonuclease/exonuclease/phosphatase" evidence="10">
    <location>
        <begin position="98"/>
        <end position="300"/>
    </location>
</feature>
<name>A0A918TJM3_9BACT</name>